<evidence type="ECO:0000256" key="3">
    <source>
        <dbReference type="RuleBase" id="RU000682"/>
    </source>
</evidence>
<feature type="compositionally biased region" description="Basic and acidic residues" evidence="4">
    <location>
        <begin position="73"/>
        <end position="85"/>
    </location>
</feature>
<keyword evidence="2 3" id="KW-0371">Homeobox</keyword>
<feature type="region of interest" description="Disordered" evidence="4">
    <location>
        <begin position="18"/>
        <end position="98"/>
    </location>
</feature>
<dbReference type="InterPro" id="IPR050649">
    <property type="entry name" value="Paired_Homeobox_TFs"/>
</dbReference>
<dbReference type="Pfam" id="PF00046">
    <property type="entry name" value="Homeodomain"/>
    <property type="match status" value="1"/>
</dbReference>
<evidence type="ECO:0000313" key="6">
    <source>
        <dbReference type="Proteomes" id="UP000886700"/>
    </source>
</evidence>
<dbReference type="SMART" id="SM00389">
    <property type="entry name" value="HOX"/>
    <property type="match status" value="1"/>
</dbReference>
<feature type="domain" description="Homeobox" evidence="5">
    <location>
        <begin position="98"/>
        <end position="158"/>
    </location>
</feature>
<dbReference type="PROSITE" id="PS50071">
    <property type="entry name" value="HOMEOBOX_2"/>
    <property type="match status" value="1"/>
</dbReference>
<dbReference type="SUPFAM" id="SSF46689">
    <property type="entry name" value="Homeodomain-like"/>
    <property type="match status" value="1"/>
</dbReference>
<reference evidence="7" key="1">
    <citation type="submission" date="2025-08" db="UniProtKB">
        <authorList>
            <consortium name="RefSeq"/>
        </authorList>
    </citation>
    <scope>IDENTIFICATION</scope>
    <source>
        <tissue evidence="7">Liver</tissue>
    </source>
</reference>
<organism evidence="6 7">
    <name type="scientific">Mesocricetus auratus</name>
    <name type="common">Golden hamster</name>
    <dbReference type="NCBI Taxonomy" id="10036"/>
    <lineage>
        <taxon>Eukaryota</taxon>
        <taxon>Metazoa</taxon>
        <taxon>Chordata</taxon>
        <taxon>Craniata</taxon>
        <taxon>Vertebrata</taxon>
        <taxon>Euteleostomi</taxon>
        <taxon>Mammalia</taxon>
        <taxon>Eutheria</taxon>
        <taxon>Euarchontoglires</taxon>
        <taxon>Glires</taxon>
        <taxon>Rodentia</taxon>
        <taxon>Myomorpha</taxon>
        <taxon>Muroidea</taxon>
        <taxon>Cricetidae</taxon>
        <taxon>Cricetinae</taxon>
        <taxon>Mesocricetus</taxon>
    </lineage>
</organism>
<gene>
    <name evidence="7" type="primary">LOC121139786</name>
</gene>
<evidence type="ECO:0000256" key="4">
    <source>
        <dbReference type="SAM" id="MobiDB-lite"/>
    </source>
</evidence>
<dbReference type="Proteomes" id="UP000886700">
    <property type="component" value="Unplaced"/>
</dbReference>
<evidence type="ECO:0000256" key="1">
    <source>
        <dbReference type="ARBA" id="ARBA00004123"/>
    </source>
</evidence>
<dbReference type="PANTHER" id="PTHR24329">
    <property type="entry name" value="HOMEOBOX PROTEIN ARISTALESS"/>
    <property type="match status" value="1"/>
</dbReference>
<dbReference type="InterPro" id="IPR009057">
    <property type="entry name" value="Homeodomain-like_sf"/>
</dbReference>
<feature type="DNA-binding region" description="Homeobox" evidence="2">
    <location>
        <begin position="100"/>
        <end position="159"/>
    </location>
</feature>
<protein>
    <submittedName>
        <fullName evidence="7">Homeobox protein Rhox13-like</fullName>
    </submittedName>
</protein>
<keyword evidence="6" id="KW-1185">Reference proteome</keyword>
<evidence type="ECO:0000313" key="7">
    <source>
        <dbReference type="RefSeq" id="XP_040599712.1"/>
    </source>
</evidence>
<proteinExistence type="predicted"/>
<evidence type="ECO:0000256" key="2">
    <source>
        <dbReference type="PROSITE-ProRule" id="PRU00108"/>
    </source>
</evidence>
<dbReference type="CDD" id="cd00086">
    <property type="entry name" value="homeodomain"/>
    <property type="match status" value="1"/>
</dbReference>
<dbReference type="InterPro" id="IPR001356">
    <property type="entry name" value="HD"/>
</dbReference>
<dbReference type="GeneID" id="121139786"/>
<sequence length="183" mass="21335">MEHLHNYNDNFYCLLEDSEEDTGPWPGRGPAPQVDGTICEGARCLDDSKNQRGNLSQGGHLSPYNYPGLEDDQSTREPLELRPEKPGPSLSEVPRRHSRRRQLPFHFTLWQVQEMETVFQETQYPDVLTRRVLARNMNAPEAKVQNWFNNRRAKQRAYEKKTMLRRSLPGIQDHICMMDPEEA</sequence>
<name>A0ABM2XA56_MESAU</name>
<keyword evidence="2 3" id="KW-0238">DNA-binding</keyword>
<accession>A0ABM2XA56</accession>
<dbReference type="Gene3D" id="1.10.10.60">
    <property type="entry name" value="Homeodomain-like"/>
    <property type="match status" value="1"/>
</dbReference>
<evidence type="ECO:0000259" key="5">
    <source>
        <dbReference type="PROSITE" id="PS50071"/>
    </source>
</evidence>
<dbReference type="RefSeq" id="XP_040599712.1">
    <property type="nucleotide sequence ID" value="XM_040743778.1"/>
</dbReference>
<comment type="subcellular location">
    <subcellularLocation>
        <location evidence="1 2 3">Nucleus</location>
    </subcellularLocation>
</comment>
<keyword evidence="2 3" id="KW-0539">Nucleus</keyword>
<dbReference type="PANTHER" id="PTHR24329:SF557">
    <property type="entry name" value="HOMEOBOX PROTEIN RHOX13"/>
    <property type="match status" value="1"/>
</dbReference>